<dbReference type="AlphaFoldDB" id="A0A927BE30"/>
<accession>A0A927BE30</accession>
<evidence type="ECO:0000313" key="1">
    <source>
        <dbReference type="EMBL" id="MBD2768585.1"/>
    </source>
</evidence>
<organism evidence="1 2">
    <name type="scientific">Hymenobacter montanus</name>
    <dbReference type="NCBI Taxonomy" id="2771359"/>
    <lineage>
        <taxon>Bacteria</taxon>
        <taxon>Pseudomonadati</taxon>
        <taxon>Bacteroidota</taxon>
        <taxon>Cytophagia</taxon>
        <taxon>Cytophagales</taxon>
        <taxon>Hymenobacteraceae</taxon>
        <taxon>Hymenobacter</taxon>
    </lineage>
</organism>
<proteinExistence type="predicted"/>
<gene>
    <name evidence="1" type="ORF">IC235_11875</name>
</gene>
<dbReference type="EMBL" id="JACXAD010000012">
    <property type="protein sequence ID" value="MBD2768585.1"/>
    <property type="molecule type" value="Genomic_DNA"/>
</dbReference>
<keyword evidence="2" id="KW-1185">Reference proteome</keyword>
<sequence length="80" mass="8636">MAILPASELSANSSIESLPFIADLHSLNQVTSGPTPIIGPNFGARLRRPVLYLAHYSIDKYRGKNETAELQVEAVAEVSV</sequence>
<evidence type="ECO:0000313" key="2">
    <source>
        <dbReference type="Proteomes" id="UP000612233"/>
    </source>
</evidence>
<reference evidence="1" key="1">
    <citation type="submission" date="2020-09" db="EMBL/GenBank/DDBJ databases">
        <authorList>
            <person name="Kim M.K."/>
        </authorList>
    </citation>
    <scope>NUCLEOTIDE SEQUENCE</scope>
    <source>
        <strain evidence="1">BT664</strain>
    </source>
</reference>
<dbReference type="RefSeq" id="WP_191005401.1">
    <property type="nucleotide sequence ID" value="NZ_JACXAD010000012.1"/>
</dbReference>
<protein>
    <submittedName>
        <fullName evidence="1">Uncharacterized protein</fullName>
    </submittedName>
</protein>
<comment type="caution">
    <text evidence="1">The sequence shown here is derived from an EMBL/GenBank/DDBJ whole genome shotgun (WGS) entry which is preliminary data.</text>
</comment>
<name>A0A927BE30_9BACT</name>
<dbReference type="Proteomes" id="UP000612233">
    <property type="component" value="Unassembled WGS sequence"/>
</dbReference>